<feature type="compositionally biased region" description="Basic and acidic residues" evidence="7">
    <location>
        <begin position="31"/>
        <end position="42"/>
    </location>
</feature>
<dbReference type="Proteomes" id="UP000193218">
    <property type="component" value="Unassembled WGS sequence"/>
</dbReference>
<evidence type="ECO:0000256" key="9">
    <source>
        <dbReference type="SAM" id="SignalP"/>
    </source>
</evidence>
<comment type="cofactor">
    <cofactor evidence="1">
        <name>FAD</name>
        <dbReference type="ChEBI" id="CHEBI:57692"/>
    </cofactor>
</comment>
<dbReference type="AlphaFoldDB" id="A0A1Y1US45"/>
<protein>
    <recommendedName>
        <fullName evidence="10 11">Glucose-methanol-choline oxidoreductase N-terminal domain-containing protein</fullName>
    </recommendedName>
</protein>
<feature type="region of interest" description="Disordered" evidence="7">
    <location>
        <begin position="21"/>
        <end position="67"/>
    </location>
</feature>
<evidence type="ECO:0000256" key="2">
    <source>
        <dbReference type="ARBA" id="ARBA00010790"/>
    </source>
</evidence>
<dbReference type="OrthoDB" id="269227at2759"/>
<feature type="domain" description="Glucose-methanol-choline oxidoreductase N-terminal" evidence="11">
    <location>
        <begin position="365"/>
        <end position="379"/>
    </location>
</feature>
<keyword evidence="8" id="KW-0472">Membrane</keyword>
<feature type="region of interest" description="Disordered" evidence="7">
    <location>
        <begin position="847"/>
        <end position="915"/>
    </location>
</feature>
<evidence type="ECO:0000259" key="11">
    <source>
        <dbReference type="PROSITE" id="PS00624"/>
    </source>
</evidence>
<name>A0A1Y1US45_9TREE</name>
<dbReference type="PANTHER" id="PTHR11552:SF218">
    <property type="entry name" value="GLUCOSE-METHANOL-CHOLINE OXIDOREDUCTASE N-TERMINAL DOMAIN-CONTAINING PROTEIN"/>
    <property type="match status" value="1"/>
</dbReference>
<dbReference type="InParanoid" id="A0A1Y1US45"/>
<feature type="compositionally biased region" description="Basic residues" evidence="7">
    <location>
        <begin position="50"/>
        <end position="59"/>
    </location>
</feature>
<accession>A0A1Y1US45</accession>
<dbReference type="GO" id="GO:0016614">
    <property type="term" value="F:oxidoreductase activity, acting on CH-OH group of donors"/>
    <property type="evidence" value="ECO:0007669"/>
    <property type="project" value="InterPro"/>
</dbReference>
<evidence type="ECO:0000256" key="1">
    <source>
        <dbReference type="ARBA" id="ARBA00001974"/>
    </source>
</evidence>
<dbReference type="SUPFAM" id="SSF54373">
    <property type="entry name" value="FAD-linked reductases, C-terminal domain"/>
    <property type="match status" value="1"/>
</dbReference>
<evidence type="ECO:0000313" key="13">
    <source>
        <dbReference type="Proteomes" id="UP000193218"/>
    </source>
</evidence>
<dbReference type="InterPro" id="IPR000172">
    <property type="entry name" value="GMC_OxRdtase_N"/>
</dbReference>
<dbReference type="SUPFAM" id="SSF51905">
    <property type="entry name" value="FAD/NAD(P)-binding domain"/>
    <property type="match status" value="1"/>
</dbReference>
<dbReference type="PANTHER" id="PTHR11552">
    <property type="entry name" value="GLUCOSE-METHANOL-CHOLINE GMC OXIDOREDUCTASE"/>
    <property type="match status" value="1"/>
</dbReference>
<keyword evidence="9" id="KW-0732">Signal</keyword>
<dbReference type="InterPro" id="IPR007867">
    <property type="entry name" value="GMC_OxRtase_C"/>
</dbReference>
<evidence type="ECO:0000313" key="12">
    <source>
        <dbReference type="EMBL" id="ORX40851.1"/>
    </source>
</evidence>
<dbReference type="Pfam" id="PF00732">
    <property type="entry name" value="GMC_oxred_N"/>
    <property type="match status" value="1"/>
</dbReference>
<feature type="domain" description="Glucose-methanol-choline oxidoreductase N-terminal" evidence="10">
    <location>
        <begin position="168"/>
        <end position="191"/>
    </location>
</feature>
<keyword evidence="3 6" id="KW-0285">Flavoprotein</keyword>
<comment type="similarity">
    <text evidence="2 6">Belongs to the GMC oxidoreductase family.</text>
</comment>
<dbReference type="STRING" id="4999.A0A1Y1US45"/>
<evidence type="ECO:0000256" key="8">
    <source>
        <dbReference type="SAM" id="Phobius"/>
    </source>
</evidence>
<reference evidence="12 13" key="1">
    <citation type="submission" date="2017-03" db="EMBL/GenBank/DDBJ databases">
        <title>Widespread Adenine N6-methylation of Active Genes in Fungi.</title>
        <authorList>
            <consortium name="DOE Joint Genome Institute"/>
            <person name="Mondo S.J."/>
            <person name="Dannebaum R.O."/>
            <person name="Kuo R.C."/>
            <person name="Louie K.B."/>
            <person name="Bewick A.J."/>
            <person name="Labutti K."/>
            <person name="Haridas S."/>
            <person name="Kuo A."/>
            <person name="Salamov A."/>
            <person name="Ahrendt S.R."/>
            <person name="Lau R."/>
            <person name="Bowen B.P."/>
            <person name="Lipzen A."/>
            <person name="Sullivan W."/>
            <person name="Andreopoulos W.B."/>
            <person name="Clum A."/>
            <person name="Lindquist E."/>
            <person name="Daum C."/>
            <person name="Northen T.R."/>
            <person name="Ramamoorthy G."/>
            <person name="Schmitz R.J."/>
            <person name="Gryganskyi A."/>
            <person name="Culley D."/>
            <person name="Magnuson J."/>
            <person name="James T.Y."/>
            <person name="O'Malley M.A."/>
            <person name="Stajich J.E."/>
            <person name="Spatafora J.W."/>
            <person name="Visel A."/>
            <person name="Grigoriev I.V."/>
        </authorList>
    </citation>
    <scope>NUCLEOTIDE SEQUENCE [LARGE SCALE GENOMIC DNA]</scope>
    <source>
        <strain evidence="12 13">NRRL Y-17943</strain>
    </source>
</reference>
<dbReference type="GO" id="GO:0050660">
    <property type="term" value="F:flavin adenine dinucleotide binding"/>
    <property type="evidence" value="ECO:0007669"/>
    <property type="project" value="InterPro"/>
</dbReference>
<gene>
    <name evidence="12" type="ORF">BD324DRAFT_612310</name>
</gene>
<dbReference type="Gene3D" id="3.30.560.10">
    <property type="entry name" value="Glucose Oxidase, domain 3"/>
    <property type="match status" value="1"/>
</dbReference>
<evidence type="ECO:0000256" key="6">
    <source>
        <dbReference type="RuleBase" id="RU003968"/>
    </source>
</evidence>
<evidence type="ECO:0000259" key="10">
    <source>
        <dbReference type="PROSITE" id="PS00623"/>
    </source>
</evidence>
<feature type="transmembrane region" description="Helical" evidence="8">
    <location>
        <begin position="738"/>
        <end position="760"/>
    </location>
</feature>
<dbReference type="PROSITE" id="PS00623">
    <property type="entry name" value="GMC_OXRED_1"/>
    <property type="match status" value="1"/>
</dbReference>
<evidence type="ECO:0000256" key="4">
    <source>
        <dbReference type="ARBA" id="ARBA00022827"/>
    </source>
</evidence>
<dbReference type="EMBL" id="NBSH01000001">
    <property type="protein sequence ID" value="ORX40851.1"/>
    <property type="molecule type" value="Genomic_DNA"/>
</dbReference>
<keyword evidence="8" id="KW-1133">Transmembrane helix</keyword>
<feature type="signal peptide" evidence="9">
    <location>
        <begin position="1"/>
        <end position="21"/>
    </location>
</feature>
<feature type="chain" id="PRO_5011965592" description="Glucose-methanol-choline oxidoreductase N-terminal domain-containing protein" evidence="9">
    <location>
        <begin position="22"/>
        <end position="915"/>
    </location>
</feature>
<keyword evidence="5" id="KW-0560">Oxidoreductase</keyword>
<evidence type="ECO:0000256" key="5">
    <source>
        <dbReference type="ARBA" id="ARBA00023002"/>
    </source>
</evidence>
<dbReference type="InterPro" id="IPR036188">
    <property type="entry name" value="FAD/NAD-bd_sf"/>
</dbReference>
<evidence type="ECO:0000256" key="3">
    <source>
        <dbReference type="ARBA" id="ARBA00022630"/>
    </source>
</evidence>
<dbReference type="PROSITE" id="PS00624">
    <property type="entry name" value="GMC_OXRED_2"/>
    <property type="match status" value="1"/>
</dbReference>
<dbReference type="InterPro" id="IPR012132">
    <property type="entry name" value="GMC_OxRdtase"/>
</dbReference>
<sequence>MISSTLISVFSLLVSTTFVHAQTRHSNIPRRPHETQSEHEHYSNPNARAHTSHRHHRPRAPYNPTNPHRGLLSRSITQDVATASGASYDFIISGGGLAGLAVAARLSEWSNVTVLVVEAGPSGDEHQDQINIPGYSYLHSLGGTIYDWNYTTVPQADSLDRVVNWPRGRGLGGSGAVNGLYWCWAAKEEYDAWAELNPDGDQTWDWDEMFKYMKKAETFTDAPATTKQTMGMVTEMSNHGTSGPIHIGFSQFMYDAVSAWLPSWEAMGLKSMDLFGGDTRGAAITPSTLNARNQTRSDARAGYIDPLPPRDNLVILTGYQVTEVLFSQTDDANGNKVASGVKFSAGPGQQEHFVQANKEVILSGGTVGSPALLQLSGIGPQDKLADAGVQTKIDLPVGYNLQDHLSWSMYFSTPPNTPTWGDLQNDQALQAEQLAQWRDSATGQWTFINEAIAFPALGDLMTASGARDYAANVQAALSKTAADVTSWQVLPQGVSASLSKQYAIQQRWLTTGVGQIEYLLTMLGRNGAKDQVGIQMALQHPWSRGSLFINSSDPFAPPAINPDYLGVGYDIDLMGYAAEYARKLAKIAPMSRLAITETYPGASATGDALAKATRESCTTEYHPLGTCSMLPKDEGGVVDTNLIVYGTSNVRVVDSSIMPLQISAHLMASTYGIAEKAADIIKQKHFAVIKPSSSDATTSVTPSSIAKPGVATDKTIVDGQNNAKSGANADGMSMIAKVGIGVGAGIGAIALVVLASVLLCMRSKRREREAAAAAYGFKGYGNGAGGRYEGLGSTKEYDPYSGDSTPMNEFSRSHSNLTTEHGRPSNVGLIDPYSDGGYADYTLGQSQAQGVHHQNSGSGGSGSLLMPVPGHAYPSYGQGVDRFHTPSPGPWDSTINTPTWAQSPPRQVYQPVQPR</sequence>
<keyword evidence="8" id="KW-0812">Transmembrane</keyword>
<comment type="caution">
    <text evidence="12">The sequence shown here is derived from an EMBL/GenBank/DDBJ whole genome shotgun (WGS) entry which is preliminary data.</text>
</comment>
<dbReference type="Gene3D" id="3.50.50.60">
    <property type="entry name" value="FAD/NAD(P)-binding domain"/>
    <property type="match status" value="1"/>
</dbReference>
<dbReference type="GeneID" id="33556188"/>
<dbReference type="InterPro" id="IPR027424">
    <property type="entry name" value="Glucose_Oxidase_domain_2"/>
</dbReference>
<proteinExistence type="inferred from homology"/>
<dbReference type="Pfam" id="PF05199">
    <property type="entry name" value="GMC_oxred_C"/>
    <property type="match status" value="1"/>
</dbReference>
<dbReference type="Gene3D" id="4.10.450.10">
    <property type="entry name" value="Glucose Oxidase, domain 2"/>
    <property type="match status" value="1"/>
</dbReference>
<feature type="compositionally biased region" description="Low complexity" evidence="7">
    <location>
        <begin position="902"/>
        <end position="915"/>
    </location>
</feature>
<dbReference type="RefSeq" id="XP_021874530.1">
    <property type="nucleotide sequence ID" value="XM_022014380.1"/>
</dbReference>
<evidence type="ECO:0000256" key="7">
    <source>
        <dbReference type="SAM" id="MobiDB-lite"/>
    </source>
</evidence>
<keyword evidence="13" id="KW-1185">Reference proteome</keyword>
<organism evidence="12 13">
    <name type="scientific">Kockovaella imperatae</name>
    <dbReference type="NCBI Taxonomy" id="4999"/>
    <lineage>
        <taxon>Eukaryota</taxon>
        <taxon>Fungi</taxon>
        <taxon>Dikarya</taxon>
        <taxon>Basidiomycota</taxon>
        <taxon>Agaricomycotina</taxon>
        <taxon>Tremellomycetes</taxon>
        <taxon>Tremellales</taxon>
        <taxon>Cuniculitremaceae</taxon>
        <taxon>Kockovaella</taxon>
    </lineage>
</organism>
<keyword evidence="4 6" id="KW-0274">FAD</keyword>